<feature type="domain" description="Acyl-CoA dehydrogenase/oxidase N-terminal" evidence="9">
    <location>
        <begin position="6"/>
        <end position="118"/>
    </location>
</feature>
<dbReference type="GO" id="GO:0003995">
    <property type="term" value="F:acyl-CoA dehydrogenase activity"/>
    <property type="evidence" value="ECO:0007669"/>
    <property type="project" value="TreeGrafter"/>
</dbReference>
<evidence type="ECO:0000256" key="5">
    <source>
        <dbReference type="ARBA" id="ARBA00023002"/>
    </source>
</evidence>
<evidence type="ECO:0000256" key="4">
    <source>
        <dbReference type="ARBA" id="ARBA00022827"/>
    </source>
</evidence>
<dbReference type="Pfam" id="PF02770">
    <property type="entry name" value="Acyl-CoA_dh_M"/>
    <property type="match status" value="1"/>
</dbReference>
<reference evidence="10 11" key="1">
    <citation type="submission" date="2017-03" db="EMBL/GenBank/DDBJ databases">
        <authorList>
            <person name="Afonso C.L."/>
            <person name="Miller P.J."/>
            <person name="Scott M.A."/>
            <person name="Spackman E."/>
            <person name="Goraichik I."/>
            <person name="Dimitrov K.M."/>
            <person name="Suarez D.L."/>
            <person name="Swayne D.E."/>
        </authorList>
    </citation>
    <scope>NUCLEOTIDE SEQUENCE [LARGE SCALE GENOMIC DNA]</scope>
    <source>
        <strain evidence="10 11">CECT 7691</strain>
    </source>
</reference>
<dbReference type="PANTHER" id="PTHR43884">
    <property type="entry name" value="ACYL-COA DEHYDROGENASE"/>
    <property type="match status" value="1"/>
</dbReference>
<evidence type="ECO:0000256" key="1">
    <source>
        <dbReference type="ARBA" id="ARBA00001974"/>
    </source>
</evidence>
<dbReference type="Gene3D" id="2.40.110.10">
    <property type="entry name" value="Butyryl-CoA Dehydrogenase, subunit A, domain 2"/>
    <property type="match status" value="1"/>
</dbReference>
<dbReference type="InterPro" id="IPR037069">
    <property type="entry name" value="AcylCoA_DH/ox_N_sf"/>
</dbReference>
<keyword evidence="3 6" id="KW-0285">Flavoprotein</keyword>
<evidence type="ECO:0000256" key="2">
    <source>
        <dbReference type="ARBA" id="ARBA00009347"/>
    </source>
</evidence>
<evidence type="ECO:0000256" key="6">
    <source>
        <dbReference type="RuleBase" id="RU362125"/>
    </source>
</evidence>
<dbReference type="InterPro" id="IPR013786">
    <property type="entry name" value="AcylCoA_DH/ox_N"/>
</dbReference>
<feature type="domain" description="Acyl-CoA dehydrogenase/oxidase C-terminal" evidence="7">
    <location>
        <begin position="243"/>
        <end position="371"/>
    </location>
</feature>
<comment type="similarity">
    <text evidence="2 6">Belongs to the acyl-CoA dehydrogenase family.</text>
</comment>
<evidence type="ECO:0000256" key="3">
    <source>
        <dbReference type="ARBA" id="ARBA00022630"/>
    </source>
</evidence>
<evidence type="ECO:0000313" key="11">
    <source>
        <dbReference type="Proteomes" id="UP000193200"/>
    </source>
</evidence>
<name>A0A1Y5S266_9PROT</name>
<dbReference type="InterPro" id="IPR036250">
    <property type="entry name" value="AcylCo_DH-like_C"/>
</dbReference>
<evidence type="ECO:0000259" key="8">
    <source>
        <dbReference type="Pfam" id="PF02770"/>
    </source>
</evidence>
<dbReference type="SUPFAM" id="SSF47203">
    <property type="entry name" value="Acyl-CoA dehydrogenase C-terminal domain-like"/>
    <property type="match status" value="1"/>
</dbReference>
<sequence length="377" mass="41035">MDFEYSEEQTLLKDSLRRFIDGRYDFESRRKLLASSDGFSRDNWRQFAELGWLGVAFPEDSGGFAGSPVETMIIMEEFGRGLVVEPYLATVVLGGGLVEIAGSAAQKSEILEPMIAGELMLAFGHSEPQGRFNLADVRTTAEKDGDGYRLSGKKIVVYHAGVADRLIVSARTSGDVRDSDGITLFLVDPRADGVSIRDYRTVDGFRAGDITLEGVKVGADAVLGTVGGAHPAIEAVVDRAISALAAEAVGAMERANEITNDYLKSRKQFGVAIGKFQVLQHRMVDMYMHAEQAKSLSCMLAMKLDGPDRERALAAAATKARVGQAARFVGEQAVQLHGGMGMTEEYTVGHYMKRLTMIETLFGNVDHHLRRYAALAD</sequence>
<dbReference type="Gene3D" id="1.10.540.10">
    <property type="entry name" value="Acyl-CoA dehydrogenase/oxidase, N-terminal domain"/>
    <property type="match status" value="1"/>
</dbReference>
<keyword evidence="4 6" id="KW-0274">FAD</keyword>
<dbReference type="InterPro" id="IPR009075">
    <property type="entry name" value="AcylCo_DH/oxidase_C"/>
</dbReference>
<dbReference type="SUPFAM" id="SSF56645">
    <property type="entry name" value="Acyl-CoA dehydrogenase NM domain-like"/>
    <property type="match status" value="1"/>
</dbReference>
<organism evidence="10 11">
    <name type="scientific">Oceanibacterium hippocampi</name>
    <dbReference type="NCBI Taxonomy" id="745714"/>
    <lineage>
        <taxon>Bacteria</taxon>
        <taxon>Pseudomonadati</taxon>
        <taxon>Pseudomonadota</taxon>
        <taxon>Alphaproteobacteria</taxon>
        <taxon>Sneathiellales</taxon>
        <taxon>Sneathiellaceae</taxon>
        <taxon>Oceanibacterium</taxon>
    </lineage>
</organism>
<evidence type="ECO:0000313" key="10">
    <source>
        <dbReference type="EMBL" id="SLN29581.1"/>
    </source>
</evidence>
<dbReference type="Pfam" id="PF00441">
    <property type="entry name" value="Acyl-CoA_dh_1"/>
    <property type="match status" value="1"/>
</dbReference>
<keyword evidence="5 6" id="KW-0560">Oxidoreductase</keyword>
<accession>A0A1Y5S266</accession>
<comment type="cofactor">
    <cofactor evidence="1 6">
        <name>FAD</name>
        <dbReference type="ChEBI" id="CHEBI:57692"/>
    </cofactor>
</comment>
<dbReference type="AlphaFoldDB" id="A0A1Y5S266"/>
<dbReference type="OrthoDB" id="9775090at2"/>
<dbReference type="EC" id="1.3.99.-" evidence="10"/>
<keyword evidence="11" id="KW-1185">Reference proteome</keyword>
<dbReference type="GO" id="GO:0050660">
    <property type="term" value="F:flavin adenine dinucleotide binding"/>
    <property type="evidence" value="ECO:0007669"/>
    <property type="project" value="InterPro"/>
</dbReference>
<dbReference type="CDD" id="cd00567">
    <property type="entry name" value="ACAD"/>
    <property type="match status" value="1"/>
</dbReference>
<proteinExistence type="inferred from homology"/>
<dbReference type="InterPro" id="IPR046373">
    <property type="entry name" value="Acyl-CoA_Oxase/DH_mid-dom_sf"/>
</dbReference>
<dbReference type="EMBL" id="FWFR01000001">
    <property type="protein sequence ID" value="SLN29581.1"/>
    <property type="molecule type" value="Genomic_DNA"/>
</dbReference>
<dbReference type="InterPro" id="IPR006091">
    <property type="entry name" value="Acyl-CoA_Oxase/DH_mid-dom"/>
</dbReference>
<dbReference type="InterPro" id="IPR009100">
    <property type="entry name" value="AcylCoA_DH/oxidase_NM_dom_sf"/>
</dbReference>
<evidence type="ECO:0000259" key="9">
    <source>
        <dbReference type="Pfam" id="PF02771"/>
    </source>
</evidence>
<dbReference type="Pfam" id="PF02771">
    <property type="entry name" value="Acyl-CoA_dh_N"/>
    <property type="match status" value="1"/>
</dbReference>
<gene>
    <name evidence="10" type="primary">acdA_1</name>
    <name evidence="10" type="ORF">OCH7691_01005</name>
</gene>
<dbReference type="RefSeq" id="WP_085882271.1">
    <property type="nucleotide sequence ID" value="NZ_FWFR01000001.1"/>
</dbReference>
<protein>
    <submittedName>
        <fullName evidence="10">Acyl-CoA dehydrogenase</fullName>
        <ecNumber evidence="10">1.3.99.-</ecNumber>
    </submittedName>
</protein>
<evidence type="ECO:0000259" key="7">
    <source>
        <dbReference type="Pfam" id="PF00441"/>
    </source>
</evidence>
<dbReference type="Gene3D" id="1.20.140.10">
    <property type="entry name" value="Butyryl-CoA Dehydrogenase, subunit A, domain 3"/>
    <property type="match status" value="1"/>
</dbReference>
<dbReference type="Proteomes" id="UP000193200">
    <property type="component" value="Unassembled WGS sequence"/>
</dbReference>
<dbReference type="InParanoid" id="A0A1Y5S266"/>
<feature type="domain" description="Acyl-CoA oxidase/dehydrogenase middle" evidence="8">
    <location>
        <begin position="122"/>
        <end position="211"/>
    </location>
</feature>
<dbReference type="PANTHER" id="PTHR43884:SF20">
    <property type="entry name" value="ACYL-COA DEHYDROGENASE FADE28"/>
    <property type="match status" value="1"/>
</dbReference>